<feature type="domain" description="S-locus receptor kinase C-terminal" evidence="6">
    <location>
        <begin position="114"/>
        <end position="157"/>
    </location>
</feature>
<keyword evidence="3" id="KW-0547">Nucleotide-binding</keyword>
<keyword evidence="5" id="KW-0067">ATP-binding</keyword>
<evidence type="ECO:0000313" key="7">
    <source>
        <dbReference type="EMBL" id="OMO64961.1"/>
    </source>
</evidence>
<gene>
    <name evidence="7" type="ORF">COLO4_31658</name>
</gene>
<evidence type="ECO:0000256" key="4">
    <source>
        <dbReference type="ARBA" id="ARBA00022777"/>
    </source>
</evidence>
<evidence type="ECO:0000259" key="6">
    <source>
        <dbReference type="Pfam" id="PF11883"/>
    </source>
</evidence>
<name>A0A1R3H3Q7_9ROSI</name>
<keyword evidence="1" id="KW-0723">Serine/threonine-protein kinase</keyword>
<evidence type="ECO:0000256" key="3">
    <source>
        <dbReference type="ARBA" id="ARBA00022741"/>
    </source>
</evidence>
<dbReference type="InterPro" id="IPR021820">
    <property type="entry name" value="S-locus_recpt_kinase_C"/>
</dbReference>
<dbReference type="Proteomes" id="UP000187203">
    <property type="component" value="Unassembled WGS sequence"/>
</dbReference>
<evidence type="ECO:0000256" key="5">
    <source>
        <dbReference type="ARBA" id="ARBA00022840"/>
    </source>
</evidence>
<comment type="caution">
    <text evidence="7">The sequence shown here is derived from an EMBL/GenBank/DDBJ whole genome shotgun (WGS) entry which is preliminary data.</text>
</comment>
<dbReference type="AlphaFoldDB" id="A0A1R3H3Q7"/>
<dbReference type="GO" id="GO:0005886">
    <property type="term" value="C:plasma membrane"/>
    <property type="evidence" value="ECO:0007669"/>
    <property type="project" value="TreeGrafter"/>
</dbReference>
<evidence type="ECO:0000256" key="1">
    <source>
        <dbReference type="ARBA" id="ARBA00022527"/>
    </source>
</evidence>
<dbReference type="OrthoDB" id="1002445at2759"/>
<dbReference type="Gene3D" id="3.30.200.20">
    <property type="entry name" value="Phosphorylase Kinase, domain 1"/>
    <property type="match status" value="1"/>
</dbReference>
<dbReference type="InterPro" id="IPR011009">
    <property type="entry name" value="Kinase-like_dom_sf"/>
</dbReference>
<dbReference type="STRING" id="93759.A0A1R3H3Q7"/>
<protein>
    <recommendedName>
        <fullName evidence="6">S-locus receptor kinase C-terminal domain-containing protein</fullName>
    </recommendedName>
</protein>
<dbReference type="GO" id="GO:0004674">
    <property type="term" value="F:protein serine/threonine kinase activity"/>
    <property type="evidence" value="ECO:0007669"/>
    <property type="project" value="UniProtKB-KW"/>
</dbReference>
<keyword evidence="8" id="KW-1185">Reference proteome</keyword>
<dbReference type="Pfam" id="PF11883">
    <property type="entry name" value="DUF3403"/>
    <property type="match status" value="1"/>
</dbReference>
<accession>A0A1R3H3Q7</accession>
<dbReference type="EMBL" id="AWUE01020865">
    <property type="protein sequence ID" value="OMO64961.1"/>
    <property type="molecule type" value="Genomic_DNA"/>
</dbReference>
<evidence type="ECO:0000313" key="8">
    <source>
        <dbReference type="Proteomes" id="UP000187203"/>
    </source>
</evidence>
<evidence type="ECO:0000256" key="2">
    <source>
        <dbReference type="ARBA" id="ARBA00022679"/>
    </source>
</evidence>
<dbReference type="SUPFAM" id="SSF56112">
    <property type="entry name" value="Protein kinase-like (PK-like)"/>
    <property type="match status" value="1"/>
</dbReference>
<dbReference type="PANTHER" id="PTHR27002:SF566">
    <property type="entry name" value="RECEPTOR-LIKE SERINE_THREONINE-PROTEIN KINASE"/>
    <property type="match status" value="1"/>
</dbReference>
<keyword evidence="2" id="KW-0808">Transferase</keyword>
<keyword evidence="4" id="KW-0418">Kinase</keyword>
<reference evidence="8" key="1">
    <citation type="submission" date="2013-09" db="EMBL/GenBank/DDBJ databases">
        <title>Corchorus olitorius genome sequencing.</title>
        <authorList>
            <person name="Alam M."/>
            <person name="Haque M.S."/>
            <person name="Islam M.S."/>
            <person name="Emdad E.M."/>
            <person name="Islam M.M."/>
            <person name="Ahmed B."/>
            <person name="Halim A."/>
            <person name="Hossen Q.M.M."/>
            <person name="Hossain M.Z."/>
            <person name="Ahmed R."/>
            <person name="Khan M.M."/>
            <person name="Islam R."/>
            <person name="Rashid M.M."/>
            <person name="Khan S.A."/>
            <person name="Rahman M.S."/>
            <person name="Alam M."/>
            <person name="Yahiya A.S."/>
            <person name="Khan M.S."/>
            <person name="Azam M.S."/>
            <person name="Haque T."/>
            <person name="Lashkar M.Z.H."/>
            <person name="Akhand A.I."/>
            <person name="Morshed G."/>
            <person name="Roy S."/>
            <person name="Uddin K.S."/>
            <person name="Rabeya T."/>
            <person name="Hossain A.S."/>
            <person name="Chowdhury A."/>
            <person name="Snigdha A.R."/>
            <person name="Mortoza M.S."/>
            <person name="Matin S.A."/>
            <person name="Hoque S.M.E."/>
            <person name="Islam M.K."/>
            <person name="Roy D.K."/>
            <person name="Haider R."/>
            <person name="Moosa M.M."/>
            <person name="Elias S.M."/>
            <person name="Hasan A.M."/>
            <person name="Jahan S."/>
            <person name="Shafiuddin M."/>
            <person name="Mahmood N."/>
            <person name="Shommy N.S."/>
        </authorList>
    </citation>
    <scope>NUCLEOTIDE SEQUENCE [LARGE SCALE GENOMIC DNA]</scope>
    <source>
        <strain evidence="8">cv. O-4</strain>
    </source>
</reference>
<dbReference type="PANTHER" id="PTHR27002">
    <property type="entry name" value="RECEPTOR-LIKE SERINE/THREONINE-PROTEIN KINASE SD1-8"/>
    <property type="match status" value="1"/>
</dbReference>
<dbReference type="GO" id="GO:0005524">
    <property type="term" value="F:ATP binding"/>
    <property type="evidence" value="ECO:0007669"/>
    <property type="project" value="UniProtKB-KW"/>
</dbReference>
<proteinExistence type="predicted"/>
<organism evidence="7 8">
    <name type="scientific">Corchorus olitorius</name>
    <dbReference type="NCBI Taxonomy" id="93759"/>
    <lineage>
        <taxon>Eukaryota</taxon>
        <taxon>Viridiplantae</taxon>
        <taxon>Streptophyta</taxon>
        <taxon>Embryophyta</taxon>
        <taxon>Tracheophyta</taxon>
        <taxon>Spermatophyta</taxon>
        <taxon>Magnoliopsida</taxon>
        <taxon>eudicotyledons</taxon>
        <taxon>Gunneridae</taxon>
        <taxon>Pentapetalae</taxon>
        <taxon>rosids</taxon>
        <taxon>malvids</taxon>
        <taxon>Malvales</taxon>
        <taxon>Malvaceae</taxon>
        <taxon>Grewioideae</taxon>
        <taxon>Apeibeae</taxon>
        <taxon>Corchorus</taxon>
    </lineage>
</organism>
<sequence>MALICWFLTWKKKIIRANQPEIQATITKVESQEDFELPLFEFSTIQAATNNFSATNKIGEGGFGPVYKGELLSGQEVAVKRLAENSGQGLHEFKNEQKPEDRPAMQTVLLMLDSESMSLPQPGRPGFYAERCLSETDSSSLGKLISNEITVTLIEGR</sequence>